<evidence type="ECO:0000256" key="7">
    <source>
        <dbReference type="ARBA" id="ARBA00023286"/>
    </source>
</evidence>
<dbReference type="SUPFAM" id="SSF51206">
    <property type="entry name" value="cAMP-binding domain-like"/>
    <property type="match status" value="1"/>
</dbReference>
<dbReference type="Gene3D" id="1.10.287.70">
    <property type="match status" value="1"/>
</dbReference>
<dbReference type="Ensembl" id="ENSCSAVT00000009409.1">
    <property type="protein sequence ID" value="ENSCSAVP00000009292.1"/>
    <property type="gene ID" value="ENSCSAVG00000005479.1"/>
</dbReference>
<dbReference type="InterPro" id="IPR032406">
    <property type="entry name" value="CLZ_dom"/>
</dbReference>
<feature type="transmembrane region" description="Helical" evidence="9">
    <location>
        <begin position="150"/>
        <end position="174"/>
    </location>
</feature>
<evidence type="ECO:0000256" key="2">
    <source>
        <dbReference type="ARBA" id="ARBA00022448"/>
    </source>
</evidence>
<dbReference type="GO" id="GO:0017071">
    <property type="term" value="C:intracellular cyclic nucleotide activated cation channel complex"/>
    <property type="evidence" value="ECO:0007669"/>
    <property type="project" value="TreeGrafter"/>
</dbReference>
<dbReference type="SMART" id="SM00100">
    <property type="entry name" value="cNMP"/>
    <property type="match status" value="1"/>
</dbReference>
<keyword evidence="4 9" id="KW-1133">Transmembrane helix</keyword>
<reference evidence="11" key="3">
    <citation type="submission" date="2025-09" db="UniProtKB">
        <authorList>
            <consortium name="Ensembl"/>
        </authorList>
    </citation>
    <scope>IDENTIFICATION</scope>
</reference>
<evidence type="ECO:0000256" key="9">
    <source>
        <dbReference type="SAM" id="Phobius"/>
    </source>
</evidence>
<evidence type="ECO:0000256" key="6">
    <source>
        <dbReference type="ARBA" id="ARBA00023136"/>
    </source>
</evidence>
<dbReference type="InterPro" id="IPR005821">
    <property type="entry name" value="Ion_trans_dom"/>
</dbReference>
<keyword evidence="7" id="KW-1071">Ligand-gated ion channel</keyword>
<dbReference type="Pfam" id="PF16526">
    <property type="entry name" value="CLZ"/>
    <property type="match status" value="1"/>
</dbReference>
<evidence type="ECO:0000259" key="10">
    <source>
        <dbReference type="PROSITE" id="PS50042"/>
    </source>
</evidence>
<dbReference type="InterPro" id="IPR018490">
    <property type="entry name" value="cNMP-bd_dom_sf"/>
</dbReference>
<dbReference type="InterPro" id="IPR000595">
    <property type="entry name" value="cNMP-bd_dom"/>
</dbReference>
<dbReference type="PANTHER" id="PTHR45638">
    <property type="entry name" value="CYCLIC NUCLEOTIDE-GATED CATION CHANNEL SUBUNIT A"/>
    <property type="match status" value="1"/>
</dbReference>
<feature type="transmembrane region" description="Helical" evidence="9">
    <location>
        <begin position="99"/>
        <end position="118"/>
    </location>
</feature>
<dbReference type="Gene3D" id="1.20.5.300">
    <property type="match status" value="1"/>
</dbReference>
<organism evidence="11 12">
    <name type="scientific">Ciona savignyi</name>
    <name type="common">Pacific transparent sea squirt</name>
    <dbReference type="NCBI Taxonomy" id="51511"/>
    <lineage>
        <taxon>Eukaryota</taxon>
        <taxon>Metazoa</taxon>
        <taxon>Chordata</taxon>
        <taxon>Tunicata</taxon>
        <taxon>Ascidiacea</taxon>
        <taxon>Phlebobranchia</taxon>
        <taxon>Cionidae</taxon>
        <taxon>Ciona</taxon>
    </lineage>
</organism>
<accession>H2YVD2</accession>
<evidence type="ECO:0000313" key="11">
    <source>
        <dbReference type="Ensembl" id="ENSCSAVP00000009292.1"/>
    </source>
</evidence>
<keyword evidence="3 9" id="KW-0812">Transmembrane</keyword>
<keyword evidence="8" id="KW-0407">Ion channel</keyword>
<dbReference type="FunFam" id="1.10.287.70:FF:000072">
    <property type="entry name" value="Cyclic nucleotide gated channel beta 3"/>
    <property type="match status" value="1"/>
</dbReference>
<dbReference type="GO" id="GO:0005886">
    <property type="term" value="C:plasma membrane"/>
    <property type="evidence" value="ECO:0007669"/>
    <property type="project" value="TreeGrafter"/>
</dbReference>
<evidence type="ECO:0000256" key="1">
    <source>
        <dbReference type="ARBA" id="ARBA00004141"/>
    </source>
</evidence>
<sequence>KKKSKTRHWVIDPAEGFYFWWLLIITLAVFYNLSLVIARSCFKALQKENYLVWLPFDYACDIIYIFDMVVRQKTGFFEQGLLVKDKDRLKKAYRSSFQYYIDLISILPTDLGYIFFGIHQLELRFNRVLRISRMFECFERVETRTTYPNLFRISILVFYIIIIIHWNACIFYALSRAIGFGSDGWVYPDPAIPPFDTLSRKYVYSLYWSTLTLTTIGETPMPEKDIEYLFQVRKIYIFKDCEPGLLIELVLKLRPQVFSPGDYVCRKGDVGKEMYIVKEGKLGVVGDDGITQYAVLGDGAYFGEISILNITGNKTGNRRTANVRSIGYTDLFCLSKDDLLEVLSEYPGAKSVLEEKGRRMLMKDGLVNQQDGEPGLDEQAALQRVEEMERRFGKLQIKFSRMTAENASSQQKLKQRINEL</sequence>
<evidence type="ECO:0000256" key="3">
    <source>
        <dbReference type="ARBA" id="ARBA00022692"/>
    </source>
</evidence>
<keyword evidence="6 9" id="KW-0472">Membrane</keyword>
<keyword evidence="5" id="KW-0406">Ion transport</keyword>
<dbReference type="GO" id="GO:0005222">
    <property type="term" value="F:intracellularly cAMP-activated cation channel activity"/>
    <property type="evidence" value="ECO:0007669"/>
    <property type="project" value="TreeGrafter"/>
</dbReference>
<evidence type="ECO:0000256" key="5">
    <source>
        <dbReference type="ARBA" id="ARBA00023065"/>
    </source>
</evidence>
<reference evidence="11" key="2">
    <citation type="submission" date="2025-08" db="UniProtKB">
        <authorList>
            <consortium name="Ensembl"/>
        </authorList>
    </citation>
    <scope>IDENTIFICATION</scope>
</reference>
<comment type="subcellular location">
    <subcellularLocation>
        <location evidence="1">Membrane</location>
        <topology evidence="1">Multi-pass membrane protein</topology>
    </subcellularLocation>
</comment>
<dbReference type="GO" id="GO:0044877">
    <property type="term" value="F:protein-containing complex binding"/>
    <property type="evidence" value="ECO:0007669"/>
    <property type="project" value="TreeGrafter"/>
</dbReference>
<dbReference type="HOGENOM" id="CLU_005746_12_2_1"/>
<evidence type="ECO:0000256" key="8">
    <source>
        <dbReference type="ARBA" id="ARBA00023303"/>
    </source>
</evidence>
<dbReference type="GeneTree" id="ENSGT00940000155374"/>
<proteinExistence type="predicted"/>
<dbReference type="SUPFAM" id="SSF81324">
    <property type="entry name" value="Voltage-gated potassium channels"/>
    <property type="match status" value="1"/>
</dbReference>
<dbReference type="PROSITE" id="PS00888">
    <property type="entry name" value="CNMP_BINDING_1"/>
    <property type="match status" value="1"/>
</dbReference>
<dbReference type="Pfam" id="PF00520">
    <property type="entry name" value="Ion_trans"/>
    <property type="match status" value="1"/>
</dbReference>
<dbReference type="InterPro" id="IPR014710">
    <property type="entry name" value="RmlC-like_jellyroll"/>
</dbReference>
<dbReference type="AlphaFoldDB" id="H2YVD2"/>
<dbReference type="Proteomes" id="UP000007875">
    <property type="component" value="Unassembled WGS sequence"/>
</dbReference>
<keyword evidence="12" id="KW-1185">Reference proteome</keyword>
<evidence type="ECO:0000256" key="4">
    <source>
        <dbReference type="ARBA" id="ARBA00022989"/>
    </source>
</evidence>
<keyword evidence="2" id="KW-0813">Transport</keyword>
<evidence type="ECO:0000313" key="12">
    <source>
        <dbReference type="Proteomes" id="UP000007875"/>
    </source>
</evidence>
<feature type="domain" description="Cyclic nucleotide-binding" evidence="10">
    <location>
        <begin position="237"/>
        <end position="343"/>
    </location>
</feature>
<reference evidence="12" key="1">
    <citation type="submission" date="2003-08" db="EMBL/GenBank/DDBJ databases">
        <authorList>
            <person name="Birren B."/>
            <person name="Nusbaum C."/>
            <person name="Abebe A."/>
            <person name="Abouelleil A."/>
            <person name="Adekoya E."/>
            <person name="Ait-zahra M."/>
            <person name="Allen N."/>
            <person name="Allen T."/>
            <person name="An P."/>
            <person name="Anderson M."/>
            <person name="Anderson S."/>
            <person name="Arachchi H."/>
            <person name="Armbruster J."/>
            <person name="Bachantsang P."/>
            <person name="Baldwin J."/>
            <person name="Barry A."/>
            <person name="Bayul T."/>
            <person name="Blitshsteyn B."/>
            <person name="Bloom T."/>
            <person name="Blye J."/>
            <person name="Boguslavskiy L."/>
            <person name="Borowsky M."/>
            <person name="Boukhgalter B."/>
            <person name="Brunache A."/>
            <person name="Butler J."/>
            <person name="Calixte N."/>
            <person name="Calvo S."/>
            <person name="Camarata J."/>
            <person name="Campo K."/>
            <person name="Chang J."/>
            <person name="Cheshatsang Y."/>
            <person name="Citroen M."/>
            <person name="Collymore A."/>
            <person name="Considine T."/>
            <person name="Cook A."/>
            <person name="Cooke P."/>
            <person name="Corum B."/>
            <person name="Cuomo C."/>
            <person name="David R."/>
            <person name="Dawoe T."/>
            <person name="Degray S."/>
            <person name="Dodge S."/>
            <person name="Dooley K."/>
            <person name="Dorje P."/>
            <person name="Dorjee K."/>
            <person name="Dorris L."/>
            <person name="Duffey N."/>
            <person name="Dupes A."/>
            <person name="Elkins T."/>
            <person name="Engels R."/>
            <person name="Erickson J."/>
            <person name="Farina A."/>
            <person name="Faro S."/>
            <person name="Ferreira P."/>
            <person name="Fischer H."/>
            <person name="Fitzgerald M."/>
            <person name="Foley K."/>
            <person name="Gage D."/>
            <person name="Galagan J."/>
            <person name="Gearin G."/>
            <person name="Gnerre S."/>
            <person name="Gnirke A."/>
            <person name="Goyette A."/>
            <person name="Graham J."/>
            <person name="Grandbois E."/>
            <person name="Gyaltsen K."/>
            <person name="Hafez N."/>
            <person name="Hagopian D."/>
            <person name="Hagos B."/>
            <person name="Hall J."/>
            <person name="Hatcher B."/>
            <person name="Heller A."/>
            <person name="Higgins H."/>
            <person name="Honan T."/>
            <person name="Horn A."/>
            <person name="Houde N."/>
            <person name="Hughes L."/>
            <person name="Hulme W."/>
            <person name="Husby E."/>
            <person name="Iliev I."/>
            <person name="Jaffe D."/>
            <person name="Jones C."/>
            <person name="Kamal M."/>
            <person name="Kamat A."/>
            <person name="Kamvysselis M."/>
            <person name="Karlsson E."/>
            <person name="Kells C."/>
            <person name="Kieu A."/>
            <person name="Kisner P."/>
            <person name="Kodira C."/>
            <person name="Kulbokas E."/>
            <person name="Labutti K."/>
            <person name="Lama D."/>
            <person name="Landers T."/>
            <person name="Leger J."/>
            <person name="Levine S."/>
            <person name="Lewis D."/>
            <person name="Lewis T."/>
            <person name="Lindblad-toh K."/>
            <person name="Liu X."/>
            <person name="Lokyitsang T."/>
            <person name="Lokyitsang Y."/>
            <person name="Lucien O."/>
            <person name="Lui A."/>
            <person name="Ma L.J."/>
            <person name="Mabbitt R."/>
            <person name="Macdonald J."/>
            <person name="Maclean C."/>
            <person name="Major J."/>
            <person name="Manning J."/>
            <person name="Marabella R."/>
            <person name="Maru K."/>
            <person name="Matthews C."/>
            <person name="Mauceli E."/>
            <person name="Mccarthy M."/>
            <person name="Mcdonough S."/>
            <person name="Mcghee T."/>
            <person name="Meldrim J."/>
            <person name="Meneus L."/>
            <person name="Mesirov J."/>
            <person name="Mihalev A."/>
            <person name="Mihova T."/>
            <person name="Mikkelsen T."/>
            <person name="Mlenga V."/>
            <person name="Moru K."/>
            <person name="Mozes J."/>
            <person name="Mulrain L."/>
            <person name="Munson G."/>
            <person name="Naylor J."/>
            <person name="Newes C."/>
            <person name="Nguyen C."/>
            <person name="Nguyen N."/>
            <person name="Nguyen T."/>
            <person name="Nicol R."/>
            <person name="Nielsen C."/>
            <person name="Nizzari M."/>
            <person name="Norbu C."/>
            <person name="Norbu N."/>
            <person name="O'donnell P."/>
            <person name="Okoawo O."/>
            <person name="O'leary S."/>
            <person name="Omotosho B."/>
            <person name="O'neill K."/>
            <person name="Osman S."/>
            <person name="Parker S."/>
            <person name="Perrin D."/>
            <person name="Phunkhang P."/>
            <person name="Piqani B."/>
            <person name="Purcell S."/>
            <person name="Rachupka T."/>
            <person name="Ramasamy U."/>
            <person name="Rameau R."/>
            <person name="Ray V."/>
            <person name="Raymond C."/>
            <person name="Retta R."/>
            <person name="Richardson S."/>
            <person name="Rise C."/>
            <person name="Rodriguez J."/>
            <person name="Rogers J."/>
            <person name="Rogov P."/>
            <person name="Rutman M."/>
            <person name="Schupbach R."/>
            <person name="Seaman C."/>
            <person name="Settipalli S."/>
            <person name="Sharpe T."/>
            <person name="Sheridan J."/>
            <person name="Sherpa N."/>
            <person name="Shi J."/>
            <person name="Smirnov S."/>
            <person name="Smith C."/>
            <person name="Sougnez C."/>
            <person name="Spencer B."/>
            <person name="Stalker J."/>
            <person name="Stange-thomann N."/>
            <person name="Stavropoulos S."/>
            <person name="Stetson K."/>
            <person name="Stone C."/>
            <person name="Stone S."/>
            <person name="Stubbs M."/>
            <person name="Talamas J."/>
            <person name="Tchuinga P."/>
            <person name="Tenzing P."/>
            <person name="Tesfaye S."/>
            <person name="Theodore J."/>
            <person name="Thoulutsang Y."/>
            <person name="Topham K."/>
            <person name="Towey S."/>
            <person name="Tsamla T."/>
            <person name="Tsomo N."/>
            <person name="Vallee D."/>
            <person name="Vassiliev H."/>
            <person name="Venkataraman V."/>
            <person name="Vinson J."/>
            <person name="Vo A."/>
            <person name="Wade C."/>
            <person name="Wang S."/>
            <person name="Wangchuk T."/>
            <person name="Wangdi T."/>
            <person name="Whittaker C."/>
            <person name="Wilkinson J."/>
            <person name="Wu Y."/>
            <person name="Wyman D."/>
            <person name="Yadav S."/>
            <person name="Yang S."/>
            <person name="Yang X."/>
            <person name="Yeager S."/>
            <person name="Yee E."/>
            <person name="Young G."/>
            <person name="Zainoun J."/>
            <person name="Zembeck L."/>
            <person name="Zimmer A."/>
            <person name="Zody M."/>
            <person name="Lander E."/>
        </authorList>
    </citation>
    <scope>NUCLEOTIDE SEQUENCE [LARGE SCALE GENOMIC DNA]</scope>
</reference>
<dbReference type="PROSITE" id="PS00889">
    <property type="entry name" value="CNMP_BINDING_2"/>
    <property type="match status" value="1"/>
</dbReference>
<dbReference type="InterPro" id="IPR050866">
    <property type="entry name" value="CNG_cation_channel"/>
</dbReference>
<dbReference type="PROSITE" id="PS50042">
    <property type="entry name" value="CNMP_BINDING_3"/>
    <property type="match status" value="1"/>
</dbReference>
<protein>
    <recommendedName>
        <fullName evidence="10">Cyclic nucleotide-binding domain-containing protein</fullName>
    </recommendedName>
</protein>
<dbReference type="Pfam" id="PF00027">
    <property type="entry name" value="cNMP_binding"/>
    <property type="match status" value="1"/>
</dbReference>
<feature type="transmembrane region" description="Helical" evidence="9">
    <location>
        <begin position="18"/>
        <end position="38"/>
    </location>
</feature>
<dbReference type="CDD" id="cd00038">
    <property type="entry name" value="CAP_ED"/>
    <property type="match status" value="1"/>
</dbReference>
<dbReference type="GO" id="GO:0005223">
    <property type="term" value="F:intracellularly cGMP-activated cation channel activity"/>
    <property type="evidence" value="ECO:0007669"/>
    <property type="project" value="TreeGrafter"/>
</dbReference>
<dbReference type="Gene3D" id="2.60.120.10">
    <property type="entry name" value="Jelly Rolls"/>
    <property type="match status" value="1"/>
</dbReference>
<dbReference type="GO" id="GO:0030553">
    <property type="term" value="F:cGMP binding"/>
    <property type="evidence" value="ECO:0007669"/>
    <property type="project" value="TreeGrafter"/>
</dbReference>
<dbReference type="InterPro" id="IPR018488">
    <property type="entry name" value="cNMP-bd_CS"/>
</dbReference>
<dbReference type="FunFam" id="2.60.120.10:FF:000002">
    <property type="entry name" value="Cyclic nucleotide gated channel alpha 1a"/>
    <property type="match status" value="1"/>
</dbReference>
<name>H2YVD2_CIOSA</name>
<dbReference type="PANTHER" id="PTHR45638:SF11">
    <property type="entry name" value="CYCLIC NUCLEOTIDE-GATED CATION CHANNEL SUBUNIT A"/>
    <property type="match status" value="1"/>
</dbReference>